<dbReference type="AlphaFoldDB" id="A0A1U7HRN0"/>
<evidence type="ECO:0000256" key="1">
    <source>
        <dbReference type="SAM" id="MobiDB-lite"/>
    </source>
</evidence>
<comment type="caution">
    <text evidence="2">The sequence shown here is derived from an EMBL/GenBank/DDBJ whole genome shotgun (WGS) entry which is preliminary data.</text>
</comment>
<sequence length="63" mass="7054">MVKSSNEPLQPNPFTTYRDPKTGLWVVVKATSFSESYPSSNSEEDRKSHNPELLLSKVGKVQS</sequence>
<proteinExistence type="predicted"/>
<organism evidence="2 3">
    <name type="scientific">Hydrococcus rivularis NIES-593</name>
    <dbReference type="NCBI Taxonomy" id="1921803"/>
    <lineage>
        <taxon>Bacteria</taxon>
        <taxon>Bacillati</taxon>
        <taxon>Cyanobacteriota</taxon>
        <taxon>Cyanophyceae</taxon>
        <taxon>Pleurocapsales</taxon>
        <taxon>Hydrococcaceae</taxon>
        <taxon>Hydrococcus</taxon>
    </lineage>
</organism>
<gene>
    <name evidence="2" type="ORF">NIES593_03885</name>
</gene>
<dbReference type="RefSeq" id="WP_073598325.1">
    <property type="nucleotide sequence ID" value="NZ_MRCB01000002.1"/>
</dbReference>
<name>A0A1U7HRN0_9CYAN</name>
<evidence type="ECO:0000313" key="3">
    <source>
        <dbReference type="Proteomes" id="UP000186868"/>
    </source>
</evidence>
<evidence type="ECO:0000313" key="2">
    <source>
        <dbReference type="EMBL" id="OKH26219.1"/>
    </source>
</evidence>
<accession>A0A1U7HRN0</accession>
<dbReference type="EMBL" id="MRCB01000002">
    <property type="protein sequence ID" value="OKH26219.1"/>
    <property type="molecule type" value="Genomic_DNA"/>
</dbReference>
<keyword evidence="3" id="KW-1185">Reference proteome</keyword>
<protein>
    <submittedName>
        <fullName evidence="2">Uncharacterized protein</fullName>
    </submittedName>
</protein>
<reference evidence="2 3" key="1">
    <citation type="submission" date="2016-11" db="EMBL/GenBank/DDBJ databases">
        <title>Draft Genome Sequences of Nine Cyanobacterial Strains from Diverse Habitats.</title>
        <authorList>
            <person name="Zhu T."/>
            <person name="Hou S."/>
            <person name="Lu X."/>
            <person name="Hess W.R."/>
        </authorList>
    </citation>
    <scope>NUCLEOTIDE SEQUENCE [LARGE SCALE GENOMIC DNA]</scope>
    <source>
        <strain evidence="2 3">NIES-593</strain>
    </source>
</reference>
<feature type="region of interest" description="Disordered" evidence="1">
    <location>
        <begin position="35"/>
        <end position="63"/>
    </location>
</feature>
<dbReference type="Proteomes" id="UP000186868">
    <property type="component" value="Unassembled WGS sequence"/>
</dbReference>